<gene>
    <name evidence="1" type="ordered locus">Amet_3266</name>
</gene>
<name>A6TT86_ALKMQ</name>
<proteinExistence type="predicted"/>
<evidence type="ECO:0000313" key="1">
    <source>
        <dbReference type="EMBL" id="ABR49404.1"/>
    </source>
</evidence>
<dbReference type="InterPro" id="IPR049744">
    <property type="entry name" value="CC/Se_fam"/>
</dbReference>
<dbReference type="RefSeq" id="WP_012064369.1">
    <property type="nucleotide sequence ID" value="NC_009633.1"/>
</dbReference>
<dbReference type="EMBL" id="CP000724">
    <property type="protein sequence ID" value="ABR49404.1"/>
    <property type="molecule type" value="Genomic_DNA"/>
</dbReference>
<dbReference type="NCBIfam" id="NF041239">
    <property type="entry name" value="Moor_selen_rel"/>
    <property type="match status" value="1"/>
</dbReference>
<organism evidence="1 2">
    <name type="scientific">Alkaliphilus metalliredigens (strain QYMF)</name>
    <dbReference type="NCBI Taxonomy" id="293826"/>
    <lineage>
        <taxon>Bacteria</taxon>
        <taxon>Bacillati</taxon>
        <taxon>Bacillota</taxon>
        <taxon>Clostridia</taxon>
        <taxon>Peptostreptococcales</taxon>
        <taxon>Natronincolaceae</taxon>
        <taxon>Alkaliphilus</taxon>
    </lineage>
</organism>
<protein>
    <submittedName>
        <fullName evidence="1">Uncharacterized protein</fullName>
    </submittedName>
</protein>
<dbReference type="KEGG" id="amt:Amet_3266"/>
<accession>A6TT86</accession>
<dbReference type="AlphaFoldDB" id="A6TT86"/>
<keyword evidence="2" id="KW-1185">Reference proteome</keyword>
<dbReference type="HOGENOM" id="CLU_2299761_0_0_9"/>
<sequence>MEFQIESEAKAYIVEKNQAIMIMLSSISGCCGGAAPMAKEVNIGLSKLFYFKKLNETKITSIFNSIYYFLSYSKFPIEALTTTTVSIALALMPEELRKGR</sequence>
<dbReference type="eggNOG" id="COG3385">
    <property type="taxonomic scope" value="Bacteria"/>
</dbReference>
<evidence type="ECO:0000313" key="2">
    <source>
        <dbReference type="Proteomes" id="UP000001572"/>
    </source>
</evidence>
<reference evidence="2" key="1">
    <citation type="journal article" date="2016" name="Genome Announc.">
        <title>Complete genome sequence of Alkaliphilus metalliredigens strain QYMF, an alkaliphilic and metal-reducing bacterium isolated from borax-contaminated leachate ponds.</title>
        <authorList>
            <person name="Hwang C."/>
            <person name="Copeland A."/>
            <person name="Lucas S."/>
            <person name="Lapidus A."/>
            <person name="Barry K."/>
            <person name="Detter J.C."/>
            <person name="Glavina Del Rio T."/>
            <person name="Hammon N."/>
            <person name="Israni S."/>
            <person name="Dalin E."/>
            <person name="Tice H."/>
            <person name="Pitluck S."/>
            <person name="Chertkov O."/>
            <person name="Brettin T."/>
            <person name="Bruce D."/>
            <person name="Han C."/>
            <person name="Schmutz J."/>
            <person name="Larimer F."/>
            <person name="Land M.L."/>
            <person name="Hauser L."/>
            <person name="Kyrpides N."/>
            <person name="Mikhailova N."/>
            <person name="Ye Q."/>
            <person name="Zhou J."/>
            <person name="Richardson P."/>
            <person name="Fields M.W."/>
        </authorList>
    </citation>
    <scope>NUCLEOTIDE SEQUENCE [LARGE SCALE GENOMIC DNA]</scope>
    <source>
        <strain evidence="2">QYMF</strain>
    </source>
</reference>
<dbReference type="Proteomes" id="UP000001572">
    <property type="component" value="Chromosome"/>
</dbReference>
<dbReference type="OrthoDB" id="1957311at2"/>